<keyword evidence="7 8" id="KW-0407">Ion channel</keyword>
<accession>A0A8S1EIV1</accession>
<feature type="transmembrane region" description="Helical" evidence="9">
    <location>
        <begin position="311"/>
        <end position="330"/>
    </location>
</feature>
<evidence type="ECO:0000256" key="5">
    <source>
        <dbReference type="ARBA" id="ARBA00023065"/>
    </source>
</evidence>
<dbReference type="GO" id="GO:0015271">
    <property type="term" value="F:outward rectifier potassium channel activity"/>
    <property type="evidence" value="ECO:0007669"/>
    <property type="project" value="TreeGrafter"/>
</dbReference>
<dbReference type="PANTHER" id="PTHR11003:SF111">
    <property type="entry name" value="POTASSIUM CHANNEL DOMAIN-CONTAINING PROTEIN"/>
    <property type="match status" value="1"/>
</dbReference>
<evidence type="ECO:0000256" key="6">
    <source>
        <dbReference type="ARBA" id="ARBA00023136"/>
    </source>
</evidence>
<evidence type="ECO:0000256" key="8">
    <source>
        <dbReference type="RuleBase" id="RU003857"/>
    </source>
</evidence>
<dbReference type="GO" id="GO:0005886">
    <property type="term" value="C:plasma membrane"/>
    <property type="evidence" value="ECO:0007669"/>
    <property type="project" value="TreeGrafter"/>
</dbReference>
<evidence type="ECO:0000256" key="4">
    <source>
        <dbReference type="ARBA" id="ARBA00022989"/>
    </source>
</evidence>
<dbReference type="Proteomes" id="UP000494206">
    <property type="component" value="Unassembled WGS sequence"/>
</dbReference>
<evidence type="ECO:0000256" key="1">
    <source>
        <dbReference type="ARBA" id="ARBA00004141"/>
    </source>
</evidence>
<dbReference type="SUPFAM" id="SSF81324">
    <property type="entry name" value="Voltage-gated potassium channels"/>
    <property type="match status" value="2"/>
</dbReference>
<evidence type="ECO:0000256" key="3">
    <source>
        <dbReference type="ARBA" id="ARBA00022692"/>
    </source>
</evidence>
<organism evidence="11 12">
    <name type="scientific">Caenorhabditis bovis</name>
    <dbReference type="NCBI Taxonomy" id="2654633"/>
    <lineage>
        <taxon>Eukaryota</taxon>
        <taxon>Metazoa</taxon>
        <taxon>Ecdysozoa</taxon>
        <taxon>Nematoda</taxon>
        <taxon>Chromadorea</taxon>
        <taxon>Rhabditida</taxon>
        <taxon>Rhabditina</taxon>
        <taxon>Rhabditomorpha</taxon>
        <taxon>Rhabditoidea</taxon>
        <taxon>Rhabditidae</taxon>
        <taxon>Peloderinae</taxon>
        <taxon>Caenorhabditis</taxon>
    </lineage>
</organism>
<dbReference type="AlphaFoldDB" id="A0A8S1EIV1"/>
<name>A0A8S1EIV1_9PELO</name>
<keyword evidence="6 9" id="KW-0472">Membrane</keyword>
<feature type="transmembrane region" description="Helical" evidence="9">
    <location>
        <begin position="337"/>
        <end position="356"/>
    </location>
</feature>
<dbReference type="GO" id="GO:0030322">
    <property type="term" value="P:stabilization of membrane potential"/>
    <property type="evidence" value="ECO:0007669"/>
    <property type="project" value="TreeGrafter"/>
</dbReference>
<evidence type="ECO:0000259" key="10">
    <source>
        <dbReference type="Pfam" id="PF07885"/>
    </source>
</evidence>
<comment type="caution">
    <text evidence="11">The sequence shown here is derived from an EMBL/GenBank/DDBJ whole genome shotgun (WGS) entry which is preliminary data.</text>
</comment>
<feature type="domain" description="Potassium channel" evidence="10">
    <location>
        <begin position="188"/>
        <end position="252"/>
    </location>
</feature>
<dbReference type="InterPro" id="IPR013099">
    <property type="entry name" value="K_chnl_dom"/>
</dbReference>
<proteinExistence type="inferred from homology"/>
<dbReference type="InterPro" id="IPR003280">
    <property type="entry name" value="2pore_dom_K_chnl"/>
</dbReference>
<keyword evidence="4 9" id="KW-1133">Transmembrane helix</keyword>
<evidence type="ECO:0000313" key="11">
    <source>
        <dbReference type="EMBL" id="CAB3400685.1"/>
    </source>
</evidence>
<evidence type="ECO:0000256" key="7">
    <source>
        <dbReference type="ARBA" id="ARBA00023303"/>
    </source>
</evidence>
<dbReference type="PANTHER" id="PTHR11003">
    <property type="entry name" value="POTASSIUM CHANNEL, SUBFAMILY K"/>
    <property type="match status" value="1"/>
</dbReference>
<protein>
    <recommendedName>
        <fullName evidence="10">Potassium channel domain-containing protein</fullName>
    </recommendedName>
</protein>
<keyword evidence="12" id="KW-1185">Reference proteome</keyword>
<reference evidence="11 12" key="1">
    <citation type="submission" date="2020-04" db="EMBL/GenBank/DDBJ databases">
        <authorList>
            <person name="Laetsch R D."/>
            <person name="Stevens L."/>
            <person name="Kumar S."/>
            <person name="Blaxter L. M."/>
        </authorList>
    </citation>
    <scope>NUCLEOTIDE SEQUENCE [LARGE SCALE GENOMIC DNA]</scope>
</reference>
<dbReference type="Pfam" id="PF07885">
    <property type="entry name" value="Ion_trans_2"/>
    <property type="match status" value="2"/>
</dbReference>
<comment type="subcellular location">
    <subcellularLocation>
        <location evidence="1">Membrane</location>
        <topology evidence="1">Multi-pass membrane protein</topology>
    </subcellularLocation>
</comment>
<dbReference type="GO" id="GO:0022841">
    <property type="term" value="F:potassium ion leak channel activity"/>
    <property type="evidence" value="ECO:0007669"/>
    <property type="project" value="TreeGrafter"/>
</dbReference>
<feature type="transmembrane region" description="Helical" evidence="9">
    <location>
        <begin position="199"/>
        <end position="217"/>
    </location>
</feature>
<dbReference type="EMBL" id="CADEPM010000002">
    <property type="protein sequence ID" value="CAB3400685.1"/>
    <property type="molecule type" value="Genomic_DNA"/>
</dbReference>
<evidence type="ECO:0000256" key="2">
    <source>
        <dbReference type="ARBA" id="ARBA00022448"/>
    </source>
</evidence>
<dbReference type="Gene3D" id="1.10.287.70">
    <property type="match status" value="1"/>
</dbReference>
<feature type="transmembrane region" description="Helical" evidence="9">
    <location>
        <begin position="100"/>
        <end position="125"/>
    </location>
</feature>
<keyword evidence="5 8" id="KW-0406">Ion transport</keyword>
<feature type="transmembrane region" description="Helical" evidence="9">
    <location>
        <begin position="229"/>
        <end position="249"/>
    </location>
</feature>
<gene>
    <name evidence="11" type="ORF">CBOVIS_LOCUS3566</name>
</gene>
<comment type="similarity">
    <text evidence="8">Belongs to the two pore domain potassium channel (TC 1.A.1.8) family.</text>
</comment>
<dbReference type="OrthoDB" id="297496at2759"/>
<feature type="domain" description="Potassium channel" evidence="10">
    <location>
        <begin position="290"/>
        <end position="363"/>
    </location>
</feature>
<sequence>MRFHFPSGEYVWHDSVYILSCEHSNIISVGVESSVLSDQNHSINFYVAGLNPVIINDQMPFKSTTETRKASITQRTTSNSTVIRCNKYAAKRVWMKVRNVIRIASAHLALYCFVILYVLVGAYVFHYMEGDNETFLHETQREQVLQLKKDVIAKLASTERAEDIDMFLRSFLQNISYLHISLDNYLIYNEPLQVVQKRWTFPASVLFSFTILTTIGYGNVTPSTQECKIFTMIYGAFGIPLFLITIADLGRFSKTAIMATVQKLYKKELKKQGEQRFLRELGEVFLVALLFVVFIAIGSAVIPLWEDQLTYFDSVYFSYMSLTTIGLGDIVPRRMDFLLPTLVYITIGLWLTTALVEQLADVFRLVHYAGRQVTNVKGITVWLGGRRLSVGGLISTVCRRVGMSDNLINQINWDKTIDQALSGIAPATLPIFPWHFTDFLEHDPPLIDLSIDLDQLDGSFYCSKPVNSSNSKIRRDSQLSAPAVSWMRPQEEARILESSSFACIDS</sequence>
<evidence type="ECO:0000256" key="9">
    <source>
        <dbReference type="SAM" id="Phobius"/>
    </source>
</evidence>
<feature type="transmembrane region" description="Helical" evidence="9">
    <location>
        <begin position="284"/>
        <end position="305"/>
    </location>
</feature>
<keyword evidence="3 8" id="KW-0812">Transmembrane</keyword>
<evidence type="ECO:0000313" key="12">
    <source>
        <dbReference type="Proteomes" id="UP000494206"/>
    </source>
</evidence>
<keyword evidence="2 8" id="KW-0813">Transport</keyword>
<dbReference type="PRINTS" id="PR01333">
    <property type="entry name" value="2POREKCHANEL"/>
</dbReference>